<dbReference type="Pfam" id="PF12804">
    <property type="entry name" value="NTP_transf_3"/>
    <property type="match status" value="1"/>
</dbReference>
<dbReference type="PANTHER" id="PTHR43777:SF1">
    <property type="entry name" value="MOLYBDENUM COFACTOR CYTIDYLYLTRANSFERASE"/>
    <property type="match status" value="1"/>
</dbReference>
<dbReference type="CDD" id="cd04182">
    <property type="entry name" value="GT_2_like_f"/>
    <property type="match status" value="1"/>
</dbReference>
<dbReference type="Gene3D" id="3.90.550.10">
    <property type="entry name" value="Spore Coat Polysaccharide Biosynthesis Protein SpsA, Chain A"/>
    <property type="match status" value="1"/>
</dbReference>
<dbReference type="Proteomes" id="UP000597444">
    <property type="component" value="Unassembled WGS sequence"/>
</dbReference>
<evidence type="ECO:0000259" key="1">
    <source>
        <dbReference type="Pfam" id="PF12804"/>
    </source>
</evidence>
<keyword evidence="3" id="KW-1185">Reference proteome</keyword>
<reference evidence="2" key="1">
    <citation type="submission" date="2020-10" db="EMBL/GenBank/DDBJ databases">
        <title>Taxonomic study of unclassified bacteria belonging to the class Ktedonobacteria.</title>
        <authorList>
            <person name="Yabe S."/>
            <person name="Wang C.M."/>
            <person name="Zheng Y."/>
            <person name="Sakai Y."/>
            <person name="Cavaletti L."/>
            <person name="Monciardini P."/>
            <person name="Donadio S."/>
        </authorList>
    </citation>
    <scope>NUCLEOTIDE SEQUENCE</scope>
    <source>
        <strain evidence="2">ID150040</strain>
    </source>
</reference>
<dbReference type="RefSeq" id="WP_220202222.1">
    <property type="nucleotide sequence ID" value="NZ_BNJK01000001.1"/>
</dbReference>
<dbReference type="SUPFAM" id="SSF53448">
    <property type="entry name" value="Nucleotide-diphospho-sugar transferases"/>
    <property type="match status" value="1"/>
</dbReference>
<dbReference type="AlphaFoldDB" id="A0A8J3N1H5"/>
<proteinExistence type="predicted"/>
<evidence type="ECO:0000313" key="2">
    <source>
        <dbReference type="EMBL" id="GHO91322.1"/>
    </source>
</evidence>
<dbReference type="EMBL" id="BNJK01000001">
    <property type="protein sequence ID" value="GHO91322.1"/>
    <property type="molecule type" value="Genomic_DNA"/>
</dbReference>
<evidence type="ECO:0000313" key="3">
    <source>
        <dbReference type="Proteomes" id="UP000597444"/>
    </source>
</evidence>
<sequence length="192" mass="20691">MPTQGTTAVIILAAGSSSRMSGGHHKLLLPLGGRPVLIHVLETALASQARPIILVLGHRADEIRSQVAAHIKQHDISIIENPDYQQGMSTSLHMGLQALTNIRDNNHQNADLPISTVILLGDQPLMTASIIDRLIATREASGKSIIVPLYHGKRGNPVLFAADLFPELMEVTGDEGAEALLCDTRRILPRLS</sequence>
<accession>A0A8J3N1H5</accession>
<comment type="caution">
    <text evidence="2">The sequence shown here is derived from an EMBL/GenBank/DDBJ whole genome shotgun (WGS) entry which is preliminary data.</text>
</comment>
<keyword evidence="2" id="KW-0808">Transferase</keyword>
<gene>
    <name evidence="2" type="ORF">KSF_013700</name>
</gene>
<dbReference type="GO" id="GO:0016779">
    <property type="term" value="F:nucleotidyltransferase activity"/>
    <property type="evidence" value="ECO:0007669"/>
    <property type="project" value="UniProtKB-KW"/>
</dbReference>
<feature type="domain" description="MobA-like NTP transferase" evidence="1">
    <location>
        <begin position="9"/>
        <end position="181"/>
    </location>
</feature>
<organism evidence="2 3">
    <name type="scientific">Reticulibacter mediterranei</name>
    <dbReference type="NCBI Taxonomy" id="2778369"/>
    <lineage>
        <taxon>Bacteria</taxon>
        <taxon>Bacillati</taxon>
        <taxon>Chloroflexota</taxon>
        <taxon>Ktedonobacteria</taxon>
        <taxon>Ktedonobacterales</taxon>
        <taxon>Reticulibacteraceae</taxon>
        <taxon>Reticulibacter</taxon>
    </lineage>
</organism>
<dbReference type="InterPro" id="IPR029044">
    <property type="entry name" value="Nucleotide-diphossugar_trans"/>
</dbReference>
<dbReference type="PANTHER" id="PTHR43777">
    <property type="entry name" value="MOLYBDENUM COFACTOR CYTIDYLYLTRANSFERASE"/>
    <property type="match status" value="1"/>
</dbReference>
<name>A0A8J3N1H5_9CHLR</name>
<dbReference type="InterPro" id="IPR025877">
    <property type="entry name" value="MobA-like_NTP_Trfase"/>
</dbReference>
<protein>
    <submittedName>
        <fullName evidence="2">Molybdenum cofactor cytidylyltransferase</fullName>
    </submittedName>
</protein>
<keyword evidence="2" id="KW-0548">Nucleotidyltransferase</keyword>